<feature type="transmembrane region" description="Helical" evidence="7">
    <location>
        <begin position="233"/>
        <end position="255"/>
    </location>
</feature>
<evidence type="ECO:0000313" key="9">
    <source>
        <dbReference type="EMBL" id="GIO44318.1"/>
    </source>
</evidence>
<comment type="caution">
    <text evidence="9">The sequence shown here is derived from an EMBL/GenBank/DDBJ whole genome shotgun (WGS) entry which is preliminary data.</text>
</comment>
<dbReference type="InterPro" id="IPR020846">
    <property type="entry name" value="MFS_dom"/>
</dbReference>
<evidence type="ECO:0000256" key="3">
    <source>
        <dbReference type="ARBA" id="ARBA00022475"/>
    </source>
</evidence>
<dbReference type="Proteomes" id="UP000678895">
    <property type="component" value="Unassembled WGS sequence"/>
</dbReference>
<evidence type="ECO:0000259" key="8">
    <source>
        <dbReference type="PROSITE" id="PS50850"/>
    </source>
</evidence>
<feature type="transmembrane region" description="Helical" evidence="7">
    <location>
        <begin position="371"/>
        <end position="395"/>
    </location>
</feature>
<protein>
    <submittedName>
        <fullName evidence="9">MFS-type transporter YfiS</fullName>
    </submittedName>
</protein>
<proteinExistence type="predicted"/>
<keyword evidence="3" id="KW-1003">Cell membrane</keyword>
<evidence type="ECO:0000256" key="7">
    <source>
        <dbReference type="SAM" id="Phobius"/>
    </source>
</evidence>
<dbReference type="SUPFAM" id="SSF103473">
    <property type="entry name" value="MFS general substrate transporter"/>
    <property type="match status" value="1"/>
</dbReference>
<feature type="transmembrane region" description="Helical" evidence="7">
    <location>
        <begin position="335"/>
        <end position="359"/>
    </location>
</feature>
<dbReference type="InterPro" id="IPR022324">
    <property type="entry name" value="Bacilysin_exporter_BacE_put"/>
</dbReference>
<feature type="transmembrane region" description="Helical" evidence="7">
    <location>
        <begin position="92"/>
        <end position="113"/>
    </location>
</feature>
<dbReference type="GO" id="GO:0022857">
    <property type="term" value="F:transmembrane transporter activity"/>
    <property type="evidence" value="ECO:0007669"/>
    <property type="project" value="InterPro"/>
</dbReference>
<feature type="transmembrane region" description="Helical" evidence="7">
    <location>
        <begin position="166"/>
        <end position="190"/>
    </location>
</feature>
<dbReference type="InterPro" id="IPR011701">
    <property type="entry name" value="MFS"/>
</dbReference>
<keyword evidence="5 7" id="KW-1133">Transmembrane helix</keyword>
<dbReference type="EMBL" id="BORS01000016">
    <property type="protein sequence ID" value="GIO44318.1"/>
    <property type="molecule type" value="Genomic_DNA"/>
</dbReference>
<keyword evidence="6 7" id="KW-0472">Membrane</keyword>
<feature type="transmembrane region" description="Helical" evidence="7">
    <location>
        <begin position="309"/>
        <end position="329"/>
    </location>
</feature>
<reference evidence="9" key="1">
    <citation type="submission" date="2021-03" db="EMBL/GenBank/DDBJ databases">
        <title>Antimicrobial resistance genes in bacteria isolated from Japanese honey, and their potential for conferring macrolide and lincosamide resistance in the American foulbrood pathogen Paenibacillus larvae.</title>
        <authorList>
            <person name="Okamoto M."/>
            <person name="Kumagai M."/>
            <person name="Kanamori H."/>
            <person name="Takamatsu D."/>
        </authorList>
    </citation>
    <scope>NUCLEOTIDE SEQUENCE</scope>
    <source>
        <strain evidence="9">J41TS4</strain>
    </source>
</reference>
<evidence type="ECO:0000256" key="2">
    <source>
        <dbReference type="ARBA" id="ARBA00022448"/>
    </source>
</evidence>
<feature type="transmembrane region" description="Helical" evidence="7">
    <location>
        <begin position="21"/>
        <end position="44"/>
    </location>
</feature>
<keyword evidence="2" id="KW-0813">Transport</keyword>
<keyword evidence="10" id="KW-1185">Reference proteome</keyword>
<comment type="subcellular location">
    <subcellularLocation>
        <location evidence="1">Cell membrane</location>
        <topology evidence="1">Multi-pass membrane protein</topology>
    </subcellularLocation>
</comment>
<dbReference type="PANTHER" id="PTHR43266">
    <property type="entry name" value="MACROLIDE-EFFLUX PROTEIN"/>
    <property type="match status" value="1"/>
</dbReference>
<organism evidence="9 10">
    <name type="scientific">Paenibacillus apis</name>
    <dbReference type="NCBI Taxonomy" id="1792174"/>
    <lineage>
        <taxon>Bacteria</taxon>
        <taxon>Bacillati</taxon>
        <taxon>Bacillota</taxon>
        <taxon>Bacilli</taxon>
        <taxon>Bacillales</taxon>
        <taxon>Paenibacillaceae</taxon>
        <taxon>Paenibacillus</taxon>
    </lineage>
</organism>
<feature type="domain" description="Major facilitator superfamily (MFS) profile" evidence="8">
    <location>
        <begin position="16"/>
        <end position="425"/>
    </location>
</feature>
<evidence type="ECO:0000313" key="10">
    <source>
        <dbReference type="Proteomes" id="UP000678895"/>
    </source>
</evidence>
<feature type="transmembrane region" description="Helical" evidence="7">
    <location>
        <begin position="401"/>
        <end position="420"/>
    </location>
</feature>
<dbReference type="CDD" id="cd06173">
    <property type="entry name" value="MFS_MefA_like"/>
    <property type="match status" value="1"/>
</dbReference>
<feature type="transmembrane region" description="Helical" evidence="7">
    <location>
        <begin position="275"/>
        <end position="297"/>
    </location>
</feature>
<evidence type="ECO:0000256" key="1">
    <source>
        <dbReference type="ARBA" id="ARBA00004651"/>
    </source>
</evidence>
<dbReference type="Pfam" id="PF07690">
    <property type="entry name" value="MFS_1"/>
    <property type="match status" value="1"/>
</dbReference>
<keyword evidence="4 7" id="KW-0812">Transmembrane</keyword>
<accession>A0A919Y6V7</accession>
<dbReference type="PRINTS" id="PR01988">
    <property type="entry name" value="EXPORTERBACE"/>
</dbReference>
<dbReference type="AlphaFoldDB" id="A0A919Y6V7"/>
<sequence>MKNEMKSGEGLLKNRPYVMLLTSQLVSNLGDWLYFLALLTLIGLRWNATPWQITLTTLCMLLPTLLGGPLAGLLADRVERKRLMIISDLARMILILGLVFVTELWQVYLLLIVKSSFDVIFSPAKNGKIKEIVPHHQLDQAVSYSAIIEQGSKIVGPALGGMLSSAFGLSSSFIINSVAFLISAIALIGVPTKSKLTPASVQEQEQGTGGLAKEAEGPQRGGFRREVSAGLKIIAGIPLIFFGLLTLAASMLVLQIADSQIVVLFRGIPGISEDLLGWCITGSGVGTFLAVAINRILSKWSPLTKMSFGGMLVGLMFAGAGLLTLQGALGTIGTGLMLTMFLLAGLGAGLTFIPFQVTLQQRTPEAMTGRVFGTVSSVTSAAAVIGPLCGGYLVTMFGPEPAYILSGGLMTLLGLALLLFRKPIIERDQAALQTAGLQEDSFTSAAMN</sequence>
<feature type="transmembrane region" description="Helical" evidence="7">
    <location>
        <begin position="50"/>
        <end position="71"/>
    </location>
</feature>
<gene>
    <name evidence="9" type="primary">yfiS</name>
    <name evidence="9" type="ORF">J41TS4_40760</name>
</gene>
<evidence type="ECO:0000256" key="5">
    <source>
        <dbReference type="ARBA" id="ARBA00022989"/>
    </source>
</evidence>
<dbReference type="InterPro" id="IPR036259">
    <property type="entry name" value="MFS_trans_sf"/>
</dbReference>
<dbReference type="RefSeq" id="WP_301630018.1">
    <property type="nucleotide sequence ID" value="NZ_BORS01000016.1"/>
</dbReference>
<dbReference type="Gene3D" id="1.20.1250.20">
    <property type="entry name" value="MFS general substrate transporter like domains"/>
    <property type="match status" value="1"/>
</dbReference>
<evidence type="ECO:0000256" key="4">
    <source>
        <dbReference type="ARBA" id="ARBA00022692"/>
    </source>
</evidence>
<dbReference type="GO" id="GO:0005886">
    <property type="term" value="C:plasma membrane"/>
    <property type="evidence" value="ECO:0007669"/>
    <property type="project" value="UniProtKB-SubCell"/>
</dbReference>
<evidence type="ECO:0000256" key="6">
    <source>
        <dbReference type="ARBA" id="ARBA00023136"/>
    </source>
</evidence>
<name>A0A919Y6V7_9BACL</name>
<dbReference type="PANTHER" id="PTHR43266:SF2">
    <property type="entry name" value="MAJOR FACILITATOR SUPERFAMILY (MFS) PROFILE DOMAIN-CONTAINING PROTEIN"/>
    <property type="match status" value="1"/>
</dbReference>
<dbReference type="PROSITE" id="PS50850">
    <property type="entry name" value="MFS"/>
    <property type="match status" value="1"/>
</dbReference>